<dbReference type="PANTHER" id="PTHR28069:SF2">
    <property type="entry name" value="GH20023P"/>
    <property type="match status" value="1"/>
</dbReference>
<sequence>MDPLGKPPCKIDVAAVSACVQSIKLRNPTLAHTLDVGASSLPLPSPSLPTNLSPISHPIIPPLQTLAWVSPTPKAIQASKALSRSATIAEAINLLSILDTSPQTITIDVVGVDHVDAGNPGIVKRTFHPICRWLTTKNVKLELRLSGPNLPESMNGHISTCGSGRVTVTRGRYHDILDEVEKGGPNVVETPDIAVAFNAGVWGYSDWDETLKRLNEEGKIKPRFFVVTSYTDSEAEEDAVKIGEFWRANKCVWEGEVNRWRSRVVRDTKGREEVYHENSYWGCWGCKD</sequence>
<dbReference type="OrthoDB" id="432970at2759"/>
<dbReference type="InterPro" id="IPR046824">
    <property type="entry name" value="Mss51-like_C"/>
</dbReference>
<dbReference type="PANTHER" id="PTHR28069">
    <property type="entry name" value="GH20023P"/>
    <property type="match status" value="1"/>
</dbReference>
<feature type="domain" description="Mitochondrial splicing suppressor 51-like C-terminal" evidence="1">
    <location>
        <begin position="88"/>
        <end position="266"/>
    </location>
</feature>
<dbReference type="Pfam" id="PF20179">
    <property type="entry name" value="MSS51_C"/>
    <property type="match status" value="1"/>
</dbReference>
<proteinExistence type="predicted"/>
<protein>
    <recommendedName>
        <fullName evidence="1">Mitochondrial splicing suppressor 51-like C-terminal domain-containing protein</fullName>
    </recommendedName>
</protein>
<gene>
    <name evidence="2" type="ORF">TrCOL_g13185</name>
</gene>
<evidence type="ECO:0000313" key="2">
    <source>
        <dbReference type="EMBL" id="GMI48958.1"/>
    </source>
</evidence>
<evidence type="ECO:0000259" key="1">
    <source>
        <dbReference type="Pfam" id="PF20179"/>
    </source>
</evidence>
<keyword evidence="3" id="KW-1185">Reference proteome</keyword>
<reference evidence="3" key="1">
    <citation type="journal article" date="2023" name="Commun. Biol.">
        <title>Genome analysis of Parmales, the sister group of diatoms, reveals the evolutionary specialization of diatoms from phago-mixotrophs to photoautotrophs.</title>
        <authorList>
            <person name="Ban H."/>
            <person name="Sato S."/>
            <person name="Yoshikawa S."/>
            <person name="Yamada K."/>
            <person name="Nakamura Y."/>
            <person name="Ichinomiya M."/>
            <person name="Sato N."/>
            <person name="Blanc-Mathieu R."/>
            <person name="Endo H."/>
            <person name="Kuwata A."/>
            <person name="Ogata H."/>
        </authorList>
    </citation>
    <scope>NUCLEOTIDE SEQUENCE [LARGE SCALE GENOMIC DNA]</scope>
</reference>
<dbReference type="AlphaFoldDB" id="A0A9W7LG80"/>
<dbReference type="EMBL" id="BRYA01000449">
    <property type="protein sequence ID" value="GMI48958.1"/>
    <property type="molecule type" value="Genomic_DNA"/>
</dbReference>
<accession>A0A9W7LG80</accession>
<organism evidence="2 3">
    <name type="scientific">Triparma columacea</name>
    <dbReference type="NCBI Taxonomy" id="722753"/>
    <lineage>
        <taxon>Eukaryota</taxon>
        <taxon>Sar</taxon>
        <taxon>Stramenopiles</taxon>
        <taxon>Ochrophyta</taxon>
        <taxon>Bolidophyceae</taxon>
        <taxon>Parmales</taxon>
        <taxon>Triparmaceae</taxon>
        <taxon>Triparma</taxon>
    </lineage>
</organism>
<evidence type="ECO:0000313" key="3">
    <source>
        <dbReference type="Proteomes" id="UP001165065"/>
    </source>
</evidence>
<comment type="caution">
    <text evidence="2">The sequence shown here is derived from an EMBL/GenBank/DDBJ whole genome shotgun (WGS) entry which is preliminary data.</text>
</comment>
<dbReference type="Proteomes" id="UP001165065">
    <property type="component" value="Unassembled WGS sequence"/>
</dbReference>
<name>A0A9W7LG80_9STRA</name>